<accession>A0A1Y1RSX4</accession>
<feature type="domain" description="Tryptophan synthase beta chain-like PALP" evidence="3">
    <location>
        <begin position="44"/>
        <end position="359"/>
    </location>
</feature>
<dbReference type="Proteomes" id="UP000192343">
    <property type="component" value="Unassembled WGS sequence"/>
</dbReference>
<dbReference type="InterPro" id="IPR010081">
    <property type="entry name" value="DiNH2opropionate_NH3_lyase"/>
</dbReference>
<dbReference type="PANTHER" id="PTHR42937">
    <property type="match status" value="1"/>
</dbReference>
<organism evidence="4 5">
    <name type="scientific">Marispirochaeta aestuarii</name>
    <dbReference type="NCBI Taxonomy" id="1963862"/>
    <lineage>
        <taxon>Bacteria</taxon>
        <taxon>Pseudomonadati</taxon>
        <taxon>Spirochaetota</taxon>
        <taxon>Spirochaetia</taxon>
        <taxon>Spirochaetales</taxon>
        <taxon>Spirochaetaceae</taxon>
        <taxon>Marispirochaeta</taxon>
    </lineage>
</organism>
<keyword evidence="2" id="KW-0663">Pyridoxal phosphate</keyword>
<dbReference type="EMBL" id="MWQY01000038">
    <property type="protein sequence ID" value="ORC29891.1"/>
    <property type="molecule type" value="Genomic_DNA"/>
</dbReference>
<dbReference type="GO" id="GO:0008838">
    <property type="term" value="F:diaminopropionate ammonia-lyase activity"/>
    <property type="evidence" value="ECO:0007669"/>
    <property type="project" value="InterPro"/>
</dbReference>
<comment type="cofactor">
    <cofactor evidence="1">
        <name>pyridoxal 5'-phosphate</name>
        <dbReference type="ChEBI" id="CHEBI:597326"/>
    </cofactor>
</comment>
<dbReference type="CDD" id="cd00640">
    <property type="entry name" value="Trp-synth-beta_II"/>
    <property type="match status" value="1"/>
</dbReference>
<evidence type="ECO:0000259" key="3">
    <source>
        <dbReference type="Pfam" id="PF00291"/>
    </source>
</evidence>
<sequence>MKNSVPDIEWIIKQRTSKNTGIAKKMFPLEVSRTARKFHRQIPGYKMSPLRALPNLAQMFGVGGILVKDESLRLELNSFKVLGGSFALYRFIQEKIGIDDKLMNFDYLTSQEVTGKLGDLTFASATDGNHGRGLAWAAQRLGFKCVIYVHSGTSIRRIDAIKSYGARVEVITGNYDDAVRQIVVDAGKYGWEIISDTSWEGYTKVPTWIMQGYTTMTAEIQEQLSAQGLTKPSHIFVQAGVGALAAAVIGYYHSLFGQEAPRCIVVEPENAACLYHTARVDDGRIHSIDGKLDTIMAGLACGEPSSIAWDVLKDTADAFVSVPDYIAARGMRIYATPLAGDPFIVSGESGAVTLGALVSILKENGVEELRDFLGIDEDSQILFLNTEGNTDPIQFRRIIWDGSKPVPQEYWIETD</sequence>
<reference evidence="4 5" key="1">
    <citation type="submission" date="2017-03" db="EMBL/GenBank/DDBJ databases">
        <title>Draft Genome sequence of Marispirochaeta sp. strain JC444.</title>
        <authorList>
            <person name="Shivani Y."/>
            <person name="Subhash Y."/>
            <person name="Sasikala C."/>
            <person name="Ramana C."/>
        </authorList>
    </citation>
    <scope>NUCLEOTIDE SEQUENCE [LARGE SCALE GENOMIC DNA]</scope>
    <source>
        <strain evidence="4 5">JC444</strain>
    </source>
</reference>
<evidence type="ECO:0000256" key="2">
    <source>
        <dbReference type="ARBA" id="ARBA00022898"/>
    </source>
</evidence>
<dbReference type="NCBIfam" id="TIGR01747">
    <property type="entry name" value="diampropi_NH3ly"/>
    <property type="match status" value="1"/>
</dbReference>
<dbReference type="InterPro" id="IPR001926">
    <property type="entry name" value="TrpB-like_PALP"/>
</dbReference>
<dbReference type="NCBIfam" id="NF006058">
    <property type="entry name" value="PRK08206.1"/>
    <property type="match status" value="1"/>
</dbReference>
<dbReference type="InterPro" id="IPR036052">
    <property type="entry name" value="TrpB-like_PALP_sf"/>
</dbReference>
<dbReference type="GO" id="GO:0030170">
    <property type="term" value="F:pyridoxal phosphate binding"/>
    <property type="evidence" value="ECO:0007669"/>
    <property type="project" value="InterPro"/>
</dbReference>
<evidence type="ECO:0000313" key="5">
    <source>
        <dbReference type="Proteomes" id="UP000192343"/>
    </source>
</evidence>
<evidence type="ECO:0000313" key="4">
    <source>
        <dbReference type="EMBL" id="ORC29891.1"/>
    </source>
</evidence>
<dbReference type="PANTHER" id="PTHR42937:SF1">
    <property type="entry name" value="DIAMINOPROPIONATE AMMONIA-LYASE"/>
    <property type="match status" value="1"/>
</dbReference>
<dbReference type="STRING" id="1963862.B4O97_18735"/>
<name>A0A1Y1RSX4_9SPIO</name>
<dbReference type="SUPFAM" id="SSF53686">
    <property type="entry name" value="Tryptophan synthase beta subunit-like PLP-dependent enzymes"/>
    <property type="match status" value="1"/>
</dbReference>
<dbReference type="Pfam" id="PF00291">
    <property type="entry name" value="PALP"/>
    <property type="match status" value="1"/>
</dbReference>
<dbReference type="RefSeq" id="WP_083053052.1">
    <property type="nucleotide sequence ID" value="NZ_MWQY01000038.1"/>
</dbReference>
<keyword evidence="4" id="KW-0456">Lyase</keyword>
<dbReference type="Gene3D" id="3.40.50.1100">
    <property type="match status" value="3"/>
</dbReference>
<dbReference type="OrthoDB" id="34584at2"/>
<protein>
    <submittedName>
        <fullName evidence="4">Diaminopropionate ammonia-lyase</fullName>
    </submittedName>
</protein>
<evidence type="ECO:0000256" key="1">
    <source>
        <dbReference type="ARBA" id="ARBA00001933"/>
    </source>
</evidence>
<comment type="caution">
    <text evidence="4">The sequence shown here is derived from an EMBL/GenBank/DDBJ whole genome shotgun (WGS) entry which is preliminary data.</text>
</comment>
<keyword evidence="5" id="KW-1185">Reference proteome</keyword>
<proteinExistence type="predicted"/>
<dbReference type="AlphaFoldDB" id="A0A1Y1RSX4"/>
<gene>
    <name evidence="4" type="ORF">B4O97_18735</name>
</gene>